<protein>
    <submittedName>
        <fullName evidence="7">LytR family transcriptional regulator</fullName>
    </submittedName>
</protein>
<proteinExistence type="inferred from homology"/>
<evidence type="ECO:0000256" key="3">
    <source>
        <dbReference type="ARBA" id="ARBA00022968"/>
    </source>
</evidence>
<evidence type="ECO:0000256" key="4">
    <source>
        <dbReference type="ARBA" id="ARBA00022989"/>
    </source>
</evidence>
<dbReference type="Gene3D" id="3.30.420.590">
    <property type="match status" value="1"/>
</dbReference>
<reference evidence="7 8" key="1">
    <citation type="submission" date="2019-08" db="EMBL/GenBank/DDBJ databases">
        <title>Bacillus genomes from the desert of Cuatro Cienegas, Coahuila.</title>
        <authorList>
            <person name="Olmedo-Alvarez G."/>
        </authorList>
    </citation>
    <scope>NUCLEOTIDE SEQUENCE [LARGE SCALE GENOMIC DNA]</scope>
    <source>
        <strain evidence="7 8">CH128b_4D</strain>
    </source>
</reference>
<evidence type="ECO:0000313" key="8">
    <source>
        <dbReference type="Proteomes" id="UP000325182"/>
    </source>
</evidence>
<dbReference type="AlphaFoldDB" id="A0A5D4MKB2"/>
<dbReference type="Pfam" id="PF03816">
    <property type="entry name" value="LytR_cpsA_psr"/>
    <property type="match status" value="1"/>
</dbReference>
<gene>
    <name evidence="7" type="ORF">FZC84_01885</name>
</gene>
<organism evidence="7 8">
    <name type="scientific">Rossellomorea vietnamensis</name>
    <dbReference type="NCBI Taxonomy" id="218284"/>
    <lineage>
        <taxon>Bacteria</taxon>
        <taxon>Bacillati</taxon>
        <taxon>Bacillota</taxon>
        <taxon>Bacilli</taxon>
        <taxon>Bacillales</taxon>
        <taxon>Bacillaceae</taxon>
        <taxon>Rossellomorea</taxon>
    </lineage>
</organism>
<dbReference type="RefSeq" id="WP_148952759.1">
    <property type="nucleotide sequence ID" value="NZ_VTEG01000001.1"/>
</dbReference>
<feature type="domain" description="Cell envelope-related transcriptional attenuator" evidence="6">
    <location>
        <begin position="107"/>
        <end position="263"/>
    </location>
</feature>
<accession>A0A5D4MKB2</accession>
<sequence length="335" mass="37901">MKDKDLEKSFREFHNDGLEFTEEDKKEVFRKIDAQRNRKSSVFFLDLTRRAAPLMAMAVLLTLSIVLAYSLIGDENSRNADQADKETAVESNDAETLLFLLKNEDERTDLHLLISYSKQNGSINLATLPRDTYVPIIPKRDGEPDMEKLTHINAYRDGGESVKKSVSTALDLPIDYHVTVDENDFVKLMNTIGETNLNLDEKKSLLSTQDKNIKLPKGPNYLDGDEAVALLATSGAVSEDSNEWSEDDRLKLSEAVMKNLLSHVRPDRINTLLGDADTNADFETIIGELAATQLNAMRTISIEEQVKSVWIDETYYLQFKEGSESWLKSELLRFD</sequence>
<dbReference type="GO" id="GO:0071555">
    <property type="term" value="P:cell wall organization"/>
    <property type="evidence" value="ECO:0007669"/>
    <property type="project" value="UniProtKB-KW"/>
</dbReference>
<keyword evidence="4 5" id="KW-1133">Transmembrane helix</keyword>
<name>A0A5D4MKB2_9BACI</name>
<evidence type="ECO:0000256" key="2">
    <source>
        <dbReference type="ARBA" id="ARBA00022692"/>
    </source>
</evidence>
<keyword evidence="3" id="KW-0735">Signal-anchor</keyword>
<dbReference type="PANTHER" id="PTHR33392:SF6">
    <property type="entry name" value="POLYISOPRENYL-TEICHOIC ACID--PEPTIDOGLYCAN TEICHOIC ACID TRANSFERASE TAGU"/>
    <property type="match status" value="1"/>
</dbReference>
<keyword evidence="5" id="KW-0472">Membrane</keyword>
<dbReference type="EMBL" id="VTEG01000001">
    <property type="protein sequence ID" value="TYS01426.1"/>
    <property type="molecule type" value="Genomic_DNA"/>
</dbReference>
<evidence type="ECO:0000256" key="1">
    <source>
        <dbReference type="ARBA" id="ARBA00006068"/>
    </source>
</evidence>
<keyword evidence="2 5" id="KW-0812">Transmembrane</keyword>
<evidence type="ECO:0000313" key="7">
    <source>
        <dbReference type="EMBL" id="TYS01426.1"/>
    </source>
</evidence>
<dbReference type="InterPro" id="IPR050922">
    <property type="entry name" value="LytR/CpsA/Psr_CW_biosynth"/>
</dbReference>
<dbReference type="PANTHER" id="PTHR33392">
    <property type="entry name" value="POLYISOPRENYL-TEICHOIC ACID--PEPTIDOGLYCAN TEICHOIC ACID TRANSFERASE TAGU"/>
    <property type="match status" value="1"/>
</dbReference>
<feature type="transmembrane region" description="Helical" evidence="5">
    <location>
        <begin position="51"/>
        <end position="72"/>
    </location>
</feature>
<evidence type="ECO:0000256" key="5">
    <source>
        <dbReference type="SAM" id="Phobius"/>
    </source>
</evidence>
<evidence type="ECO:0000259" key="6">
    <source>
        <dbReference type="Pfam" id="PF03816"/>
    </source>
</evidence>
<dbReference type="Gene3D" id="3.40.630.190">
    <property type="entry name" value="LCP protein"/>
    <property type="match status" value="1"/>
</dbReference>
<dbReference type="InterPro" id="IPR004474">
    <property type="entry name" value="LytR_CpsA_psr"/>
</dbReference>
<comment type="similarity">
    <text evidence="1">Belongs to the LytR/CpsA/Psr (LCP) family.</text>
</comment>
<dbReference type="Proteomes" id="UP000325182">
    <property type="component" value="Unassembled WGS sequence"/>
</dbReference>
<comment type="caution">
    <text evidence="7">The sequence shown here is derived from an EMBL/GenBank/DDBJ whole genome shotgun (WGS) entry which is preliminary data.</text>
</comment>